<evidence type="ECO:0000313" key="2">
    <source>
        <dbReference type="EMBL" id="KKU21811.1"/>
    </source>
</evidence>
<proteinExistence type="predicted"/>
<keyword evidence="1" id="KW-0812">Transmembrane</keyword>
<reference evidence="2 3" key="1">
    <citation type="journal article" date="2015" name="Nature">
        <title>rRNA introns, odd ribosomes, and small enigmatic genomes across a large radiation of phyla.</title>
        <authorList>
            <person name="Brown C.T."/>
            <person name="Hug L.A."/>
            <person name="Thomas B.C."/>
            <person name="Sharon I."/>
            <person name="Castelle C.J."/>
            <person name="Singh A."/>
            <person name="Wilkins M.J."/>
            <person name="Williams K.H."/>
            <person name="Banfield J.F."/>
        </authorList>
    </citation>
    <scope>NUCLEOTIDE SEQUENCE [LARGE SCALE GENOMIC DNA]</scope>
</reference>
<dbReference type="EMBL" id="LCLS01000011">
    <property type="protein sequence ID" value="KKU21811.1"/>
    <property type="molecule type" value="Genomic_DNA"/>
</dbReference>
<name>A0A0G1NMZ3_9BACT</name>
<sequence length="73" mass="7785">MAIKEIVASIFLAGTVIPLVVVGIMFGGLGFSNLGLHPTSKEYNRNVQHFNRVVQVCGAIAFPCLIAWAILTG</sequence>
<dbReference type="AlphaFoldDB" id="A0A0G1NMZ3"/>
<keyword evidence="1" id="KW-0472">Membrane</keyword>
<feature type="transmembrane region" description="Helical" evidence="1">
    <location>
        <begin position="53"/>
        <end position="71"/>
    </location>
</feature>
<evidence type="ECO:0000256" key="1">
    <source>
        <dbReference type="SAM" id="Phobius"/>
    </source>
</evidence>
<gene>
    <name evidence="2" type="ORF">UX31_C0011G0003</name>
</gene>
<dbReference type="Proteomes" id="UP000034107">
    <property type="component" value="Unassembled WGS sequence"/>
</dbReference>
<feature type="transmembrane region" description="Helical" evidence="1">
    <location>
        <begin position="6"/>
        <end position="32"/>
    </location>
</feature>
<comment type="caution">
    <text evidence="2">The sequence shown here is derived from an EMBL/GenBank/DDBJ whole genome shotgun (WGS) entry which is preliminary data.</text>
</comment>
<protein>
    <submittedName>
        <fullName evidence="2">Uncharacterized protein</fullName>
    </submittedName>
</protein>
<accession>A0A0G1NMZ3</accession>
<keyword evidence="1" id="KW-1133">Transmembrane helix</keyword>
<evidence type="ECO:0000313" key="3">
    <source>
        <dbReference type="Proteomes" id="UP000034107"/>
    </source>
</evidence>
<organism evidence="2 3">
    <name type="scientific">Candidatus Nomurabacteria bacterium GW2011_GWA1_46_11</name>
    <dbReference type="NCBI Taxonomy" id="1618732"/>
    <lineage>
        <taxon>Bacteria</taxon>
        <taxon>Candidatus Nomuraibacteriota</taxon>
    </lineage>
</organism>